<keyword evidence="2 6" id="KW-0812">Transmembrane</keyword>
<gene>
    <name evidence="8" type="ORF">ElyMa_004291100</name>
</gene>
<proteinExistence type="predicted"/>
<evidence type="ECO:0000256" key="2">
    <source>
        <dbReference type="ARBA" id="ARBA00022692"/>
    </source>
</evidence>
<dbReference type="Gene3D" id="2.130.10.130">
    <property type="entry name" value="Integrin alpha, N-terminal"/>
    <property type="match status" value="1"/>
</dbReference>
<feature type="region of interest" description="Disordered" evidence="5">
    <location>
        <begin position="1"/>
        <end position="34"/>
    </location>
</feature>
<evidence type="ECO:0000256" key="3">
    <source>
        <dbReference type="ARBA" id="ARBA00022989"/>
    </source>
</evidence>
<keyword evidence="9" id="KW-1185">Reference proteome</keyword>
<keyword evidence="3 6" id="KW-1133">Transmembrane helix</keyword>
<sequence>MSSKVRYHRLSQSVDSDEEPDNNCADQEEDEDEGFEENILFDSRLANTPVMERGEVFELERLGQPRVIGSSRERYLQARRKRICLIVLIVLSICLIAVAAVLFPVLNHAFNHGVVHHIDNTNRTSENWSQTFNGKWCESSVRMLDIDGDGLDDILLGVTKTTDLQAALRGTDMRAHCDSSGTGYPCGGELLALGGLDGAELWRCETRSTILYTVCSDVDVNADEQTDCIVTGRHATLQAVGVKSGRALWAADPDHLHWSTHLVSTWTVYGAVSLPDLDGDGVLDLAISHGEDETEETESPVAGRLVLISGKSGRPIGNSYLDIPGGWGTSTTPVKYITNAGAVYILFGSGNKISPGNLMAISLPDLYKTATGEELSHQNKDLYHWISSQQVDNNGVAFLTRQGSNGSEKGVVSPPVLIDADGDGTTDILVTEFGGRITLLDGAKLLEKWSRSFEGSEIIGSPTPGHFNTDIYLDFLIHVNIGVWDTYNCSKTLILNGADGSTLWSVEGSRSGPSTTDLSLRTSTVTQSAFLVNLVGRNSSLDASTPYPGLDIMKRYFSDTSSDLMNLPVNISAEDFQKKCDMLESSTLSDEASCDQNLDYLKVEVLLFDHLTRASPLQVLEVEATRRRYLLDHKRGDPHCHALTGRLRPRIGMCAVLTPITSTGKC</sequence>
<evidence type="ECO:0000256" key="4">
    <source>
        <dbReference type="ARBA" id="ARBA00023136"/>
    </source>
</evidence>
<evidence type="ECO:0000313" key="9">
    <source>
        <dbReference type="Proteomes" id="UP000762676"/>
    </source>
</evidence>
<name>A0AAV4GVJ2_9GAST</name>
<evidence type="ECO:0000256" key="6">
    <source>
        <dbReference type="SAM" id="Phobius"/>
    </source>
</evidence>
<dbReference type="EMBL" id="BMAT01008641">
    <property type="protein sequence ID" value="GFR89907.1"/>
    <property type="molecule type" value="Genomic_DNA"/>
</dbReference>
<accession>A0AAV4GVJ2</accession>
<dbReference type="PANTHER" id="PTHR21419:SF30">
    <property type="entry name" value="IG-LIKE DOMAIN-CONTAINING PROTEIN"/>
    <property type="match status" value="1"/>
</dbReference>
<comment type="caution">
    <text evidence="8">The sequence shown here is derived from an EMBL/GenBank/DDBJ whole genome shotgun (WGS) entry which is preliminary data.</text>
</comment>
<feature type="domain" description="FAM234A/B beta-propeller" evidence="7">
    <location>
        <begin position="128"/>
        <end position="532"/>
    </location>
</feature>
<dbReference type="Proteomes" id="UP000762676">
    <property type="component" value="Unassembled WGS sequence"/>
</dbReference>
<dbReference type="Pfam" id="PF23727">
    <property type="entry name" value="Beta-prop_FAM234A_B"/>
    <property type="match status" value="1"/>
</dbReference>
<dbReference type="PANTHER" id="PTHR21419">
    <property type="match status" value="1"/>
</dbReference>
<evidence type="ECO:0000313" key="8">
    <source>
        <dbReference type="EMBL" id="GFR89907.1"/>
    </source>
</evidence>
<comment type="subcellular location">
    <subcellularLocation>
        <location evidence="1">Membrane</location>
        <topology evidence="1">Single-pass membrane protein</topology>
    </subcellularLocation>
</comment>
<dbReference type="InterPro" id="IPR045232">
    <property type="entry name" value="FAM234"/>
</dbReference>
<feature type="transmembrane region" description="Helical" evidence="6">
    <location>
        <begin position="83"/>
        <end position="106"/>
    </location>
</feature>
<keyword evidence="4 6" id="KW-0472">Membrane</keyword>
<feature type="compositionally biased region" description="Acidic residues" evidence="5">
    <location>
        <begin position="15"/>
        <end position="34"/>
    </location>
</feature>
<reference evidence="8 9" key="1">
    <citation type="journal article" date="2021" name="Elife">
        <title>Chloroplast acquisition without the gene transfer in kleptoplastic sea slugs, Plakobranchus ocellatus.</title>
        <authorList>
            <person name="Maeda T."/>
            <person name="Takahashi S."/>
            <person name="Yoshida T."/>
            <person name="Shimamura S."/>
            <person name="Takaki Y."/>
            <person name="Nagai Y."/>
            <person name="Toyoda A."/>
            <person name="Suzuki Y."/>
            <person name="Arimoto A."/>
            <person name="Ishii H."/>
            <person name="Satoh N."/>
            <person name="Nishiyama T."/>
            <person name="Hasebe M."/>
            <person name="Maruyama T."/>
            <person name="Minagawa J."/>
            <person name="Obokata J."/>
            <person name="Shigenobu S."/>
        </authorList>
    </citation>
    <scope>NUCLEOTIDE SEQUENCE [LARGE SCALE GENOMIC DNA]</scope>
</reference>
<dbReference type="GO" id="GO:0016020">
    <property type="term" value="C:membrane"/>
    <property type="evidence" value="ECO:0007669"/>
    <property type="project" value="UniProtKB-SubCell"/>
</dbReference>
<dbReference type="SUPFAM" id="SSF69318">
    <property type="entry name" value="Integrin alpha N-terminal domain"/>
    <property type="match status" value="1"/>
</dbReference>
<dbReference type="AlphaFoldDB" id="A0AAV4GVJ2"/>
<evidence type="ECO:0000256" key="1">
    <source>
        <dbReference type="ARBA" id="ARBA00004167"/>
    </source>
</evidence>
<dbReference type="InterPro" id="IPR055409">
    <property type="entry name" value="Beta-prop_FAM234A_B"/>
</dbReference>
<evidence type="ECO:0000259" key="7">
    <source>
        <dbReference type="Pfam" id="PF23727"/>
    </source>
</evidence>
<protein>
    <submittedName>
        <fullName evidence="8">CG6184, isoform E</fullName>
    </submittedName>
</protein>
<organism evidence="8 9">
    <name type="scientific">Elysia marginata</name>
    <dbReference type="NCBI Taxonomy" id="1093978"/>
    <lineage>
        <taxon>Eukaryota</taxon>
        <taxon>Metazoa</taxon>
        <taxon>Spiralia</taxon>
        <taxon>Lophotrochozoa</taxon>
        <taxon>Mollusca</taxon>
        <taxon>Gastropoda</taxon>
        <taxon>Heterobranchia</taxon>
        <taxon>Euthyneura</taxon>
        <taxon>Panpulmonata</taxon>
        <taxon>Sacoglossa</taxon>
        <taxon>Placobranchoidea</taxon>
        <taxon>Plakobranchidae</taxon>
        <taxon>Elysia</taxon>
    </lineage>
</organism>
<dbReference type="InterPro" id="IPR028994">
    <property type="entry name" value="Integrin_alpha_N"/>
</dbReference>
<evidence type="ECO:0000256" key="5">
    <source>
        <dbReference type="SAM" id="MobiDB-lite"/>
    </source>
</evidence>